<keyword evidence="2" id="KW-1185">Reference proteome</keyword>
<sequence length="1242" mass="135634">MNQQQPQTSESAEIPAQQGKPGKVRSLDRGGVPAGCRSIAGMKRGWYYREADRMILHRQNPEDAPLPIGQVPRVTGQIIHLTDDGQDIRSEYLVIGKRQKYARILTEDELDKGTWAAKCGARRPTGNDERHAFARLIREEGDKAPEIAARTYYTDDGDLVLPDATAQTLGYRTLRGTEEEAREAWDEIGAWLSMDGKSALVAGAFVAAPVMDSLDMLAHMVSVHGPGQQGKSTILVVCASCYGDLKPRRQQLMTTWNSSKQGITQSLRQRGYLPVALDEHSSSGRTIKESSREISQMVAGAIRAMGTADGSPRESDGFWHSVILSSSNEPLKHEGQTEDLATRLQEFKAPFFPNKMVDADGAPAEPGHRGAEHISKRLKRLAKDHGGWPVEWAVQMGMYRAENLKELRRVHLELCAKYRPAQGGVAATIAELHMAWVVGAHMLGLAIGVPTLGAVAETEAAARLAEAIEISAEANIPDHEKLWSALDALRIEKSAFPDIDKAPSVAEDGFRRLRGFINPENGEWWVVNPVVHEAGTEAGIDNVSAALRELDKLKVHIRGKGKHAQRQLPKHIRYAGLGERMHCFDTRRAAELFSPDDQSDDGPGGGSGGGFPSGATPGSHPGATGVAPENGPLTSSGATGATGATPQLVFFNKGDEATPGSHPGTTGAGEVTASRAHDVTTAAIPPMPSEPPTVPFPAARMYQPGDERLDDAWLSLEVKAKGRTRSALNFGVLGNGRLFLPNHEPVHVPPPGHVDQVPALMQAYGLKTLYIHEEALAPLGLPTFRERQHLAREQEREAKGLGPDDYVRRAGPQSPAVHPWSTPGAGSPIESMRPAALVAWMTLVLADPEGKGSRLSVAIPAYDDRIKKAKQSRLGGLAGPETPEILLDTLMVWTLSTVHGSADYPKVHPYYLSPNRTAEDFAGGRTRTDVVSEAIRARQVPPADHDTMRIPTMVPQKWEKPVAEFTNTERAATWIQEYDKTAAWLAAFSNVRLGIGEPSHFTGGAIAYNKMFAGYWRVAEIPGTRDLPGMPPLVFEEAEEGGYWVATPSMDLLLDMWPTWDPQILEAWVWETSKRALEGFYTKVKDSRVAIVAAAEAGRPGAKWAKQINGSLYQSFRGYLGRTDGPQTDHATGGAYSKDIYWRPDWAYMLLSHATANMYRNLRNYARDDQMTPLYVNVDAAGFASDHQDPEQAKPAGMRLGSQGGEWTAENTAPLDQLLYAFEDEEKNVHVEVEKYTAERGE</sequence>
<gene>
    <name evidence="1" type="ORF">OG835_42605</name>
</gene>
<dbReference type="Proteomes" id="UP001348369">
    <property type="component" value="Plasmid unnamed2"/>
</dbReference>
<dbReference type="EMBL" id="CP109111">
    <property type="protein sequence ID" value="WSC03587.1"/>
    <property type="molecule type" value="Genomic_DNA"/>
</dbReference>
<evidence type="ECO:0000313" key="1">
    <source>
        <dbReference type="EMBL" id="WSC03587.1"/>
    </source>
</evidence>
<proteinExistence type="predicted"/>
<reference evidence="1" key="1">
    <citation type="submission" date="2022-10" db="EMBL/GenBank/DDBJ databases">
        <title>The complete genomes of actinobacterial strains from the NBC collection.</title>
        <authorList>
            <person name="Joergensen T.S."/>
            <person name="Alvarez Arevalo M."/>
            <person name="Sterndorff E.B."/>
            <person name="Faurdal D."/>
            <person name="Vuksanovic O."/>
            <person name="Mourched A.-S."/>
            <person name="Charusanti P."/>
            <person name="Shaw S."/>
            <person name="Blin K."/>
            <person name="Weber T."/>
        </authorList>
    </citation>
    <scope>NUCLEOTIDE SEQUENCE</scope>
    <source>
        <strain evidence="1">NBC 01771</strain>
    </source>
</reference>
<keyword evidence="1" id="KW-0614">Plasmid</keyword>
<protein>
    <submittedName>
        <fullName evidence="1">DUF927 domain-containing protein</fullName>
    </submittedName>
</protein>
<organism evidence="1 2">
    <name type="scientific">Streptomyces scopuliridis</name>
    <dbReference type="NCBI Taxonomy" id="452529"/>
    <lineage>
        <taxon>Bacteria</taxon>
        <taxon>Bacillati</taxon>
        <taxon>Actinomycetota</taxon>
        <taxon>Actinomycetes</taxon>
        <taxon>Kitasatosporales</taxon>
        <taxon>Streptomycetaceae</taxon>
        <taxon>Streptomyces</taxon>
    </lineage>
</organism>
<accession>A0ACD4ZZM8</accession>
<evidence type="ECO:0000313" key="2">
    <source>
        <dbReference type="Proteomes" id="UP001348369"/>
    </source>
</evidence>
<geneLocation type="plasmid" evidence="1 2">
    <name>unnamed2</name>
</geneLocation>
<name>A0ACD4ZZM8_9ACTN</name>